<dbReference type="EMBL" id="CAMAPF010000051">
    <property type="protein sequence ID" value="CAH9085460.1"/>
    <property type="molecule type" value="Genomic_DNA"/>
</dbReference>
<keyword evidence="2 6" id="KW-0378">Hydrolase</keyword>
<dbReference type="GO" id="GO:0004553">
    <property type="term" value="F:hydrolase activity, hydrolyzing O-glycosyl compounds"/>
    <property type="evidence" value="ECO:0007669"/>
    <property type="project" value="InterPro"/>
</dbReference>
<keyword evidence="10" id="KW-1185">Reference proteome</keyword>
<dbReference type="AlphaFoldDB" id="A0AAV0CV47"/>
<feature type="active site" description="Nucleophile" evidence="5">
    <location>
        <position position="117"/>
    </location>
</feature>
<dbReference type="Gene3D" id="2.60.120.200">
    <property type="match status" value="1"/>
</dbReference>
<dbReference type="GO" id="GO:0016762">
    <property type="term" value="F:xyloglucan:xyloglucosyl transferase activity"/>
    <property type="evidence" value="ECO:0007669"/>
    <property type="project" value="UniProtKB-EC"/>
</dbReference>
<dbReference type="PIRSF" id="PIRSF005604">
    <property type="entry name" value="XET"/>
    <property type="match status" value="1"/>
</dbReference>
<dbReference type="EC" id="2.4.1.207" evidence="6"/>
<reference evidence="9" key="1">
    <citation type="submission" date="2022-07" db="EMBL/GenBank/DDBJ databases">
        <authorList>
            <person name="Macas J."/>
            <person name="Novak P."/>
            <person name="Neumann P."/>
        </authorList>
    </citation>
    <scope>NUCLEOTIDE SEQUENCE</scope>
</reference>
<dbReference type="PANTHER" id="PTHR31062">
    <property type="entry name" value="XYLOGLUCAN ENDOTRANSGLUCOSYLASE/HYDROLASE PROTEIN 8-RELATED"/>
    <property type="match status" value="1"/>
</dbReference>
<keyword evidence="6" id="KW-0964">Secreted</keyword>
<keyword evidence="1 6" id="KW-0808">Transferase</keyword>
<comment type="PTM">
    <text evidence="6">Contains at least one intrachain disulfide bond essential for its enzymatic activity.</text>
</comment>
<dbReference type="InterPro" id="IPR016455">
    <property type="entry name" value="XTH"/>
</dbReference>
<dbReference type="InterPro" id="IPR000757">
    <property type="entry name" value="Beta-glucanase-like"/>
</dbReference>
<keyword evidence="6" id="KW-0732">Signal</keyword>
<accession>A0AAV0CV47</accession>
<proteinExistence type="inferred from homology"/>
<comment type="subcellular location">
    <subcellularLocation>
        <location evidence="6">Secreted</location>
        <location evidence="6">Cell wall</location>
    </subcellularLocation>
    <subcellularLocation>
        <location evidence="6">Secreted</location>
        <location evidence="6">Extracellular space</location>
        <location evidence="6">Apoplast</location>
    </subcellularLocation>
</comment>
<evidence type="ECO:0000313" key="9">
    <source>
        <dbReference type="EMBL" id="CAH9085460.1"/>
    </source>
</evidence>
<dbReference type="GO" id="GO:0010411">
    <property type="term" value="P:xyloglucan metabolic process"/>
    <property type="evidence" value="ECO:0007669"/>
    <property type="project" value="InterPro"/>
</dbReference>
<dbReference type="InterPro" id="IPR013320">
    <property type="entry name" value="ConA-like_dom_sf"/>
</dbReference>
<keyword evidence="3" id="KW-1015">Disulfide bond</keyword>
<dbReference type="GO" id="GO:0048046">
    <property type="term" value="C:apoplast"/>
    <property type="evidence" value="ECO:0007669"/>
    <property type="project" value="UniProtKB-SubCell"/>
</dbReference>
<feature type="active site" description="Proton donor" evidence="5">
    <location>
        <position position="121"/>
    </location>
</feature>
<name>A0AAV0CV47_9ASTE</name>
<keyword evidence="6" id="KW-0134">Cell wall</keyword>
<evidence type="ECO:0000259" key="8">
    <source>
        <dbReference type="PROSITE" id="PS51762"/>
    </source>
</evidence>
<dbReference type="CDD" id="cd02176">
    <property type="entry name" value="GH16_XET"/>
    <property type="match status" value="1"/>
</dbReference>
<feature type="chain" id="PRO_5043086031" description="Xyloglucan endotransglucosylase/hydrolase" evidence="6">
    <location>
        <begin position="33"/>
        <end position="351"/>
    </location>
</feature>
<feature type="domain" description="GH16" evidence="8">
    <location>
        <begin position="31"/>
        <end position="232"/>
    </location>
</feature>
<gene>
    <name evidence="9" type="ORF">CEPIT_LOCUS9289</name>
</gene>
<dbReference type="GO" id="GO:0042546">
    <property type="term" value="P:cell wall biogenesis"/>
    <property type="evidence" value="ECO:0007669"/>
    <property type="project" value="InterPro"/>
</dbReference>
<dbReference type="InterPro" id="IPR044791">
    <property type="entry name" value="Beta-glucanase/XTH"/>
</dbReference>
<evidence type="ECO:0000256" key="2">
    <source>
        <dbReference type="ARBA" id="ARBA00022801"/>
    </source>
</evidence>
<evidence type="ECO:0000256" key="7">
    <source>
        <dbReference type="SAM" id="MobiDB-lite"/>
    </source>
</evidence>
<sequence length="351" mass="40571">MSIRSISHPAAKRRTRHLFFFVLLSCTAAAAAFNVSPTPFNQGFTTLYGESNIVRSPHHDTVSLHLDRYTGSGFKSSDLYNHGFFSAKIKLPSEYTAGIVVAFYTTNGDVFEKTHDELDLEFLGNVKGKEWRFQTNMYGNGSTNRGREERYFLWFDPSKDFHRYSILWTNHTIIFYIDEIPIREIARNEAMGGDYPQKPMGLYATIWDASDWATSGGKYRVDYKYAPFAAHFTDLVLRGCAADPLQTFVNAGCDEHDGQLEGADFATITPDRRKAMKRFRKKYMYYSYCYDSLRYAVPLPECVVDPAERILFKETGRLKFEKRHRRHGRRSSRNGVFVRSSRQDDEKRAFI</sequence>
<feature type="compositionally biased region" description="Basic residues" evidence="7">
    <location>
        <begin position="323"/>
        <end position="332"/>
    </location>
</feature>
<keyword evidence="6" id="KW-0052">Apoplast</keyword>
<dbReference type="Pfam" id="PF00722">
    <property type="entry name" value="Glyco_hydro_16"/>
    <property type="match status" value="1"/>
</dbReference>
<evidence type="ECO:0000256" key="5">
    <source>
        <dbReference type="PIRSR" id="PIRSR005604-1"/>
    </source>
</evidence>
<evidence type="ECO:0000256" key="1">
    <source>
        <dbReference type="ARBA" id="ARBA00022679"/>
    </source>
</evidence>
<evidence type="ECO:0000256" key="4">
    <source>
        <dbReference type="ARBA" id="ARBA00023295"/>
    </source>
</evidence>
<evidence type="ECO:0000256" key="3">
    <source>
        <dbReference type="ARBA" id="ARBA00023157"/>
    </source>
</evidence>
<feature type="compositionally biased region" description="Basic and acidic residues" evidence="7">
    <location>
        <begin position="341"/>
        <end position="351"/>
    </location>
</feature>
<comment type="caution">
    <text evidence="9">The sequence shown here is derived from an EMBL/GenBank/DDBJ whole genome shotgun (WGS) entry which is preliminary data.</text>
</comment>
<dbReference type="Proteomes" id="UP001152523">
    <property type="component" value="Unassembled WGS sequence"/>
</dbReference>
<dbReference type="Pfam" id="PF06955">
    <property type="entry name" value="XET_C"/>
    <property type="match status" value="1"/>
</dbReference>
<feature type="region of interest" description="Disordered" evidence="7">
    <location>
        <begin position="323"/>
        <end position="351"/>
    </location>
</feature>
<evidence type="ECO:0000313" key="10">
    <source>
        <dbReference type="Proteomes" id="UP001152523"/>
    </source>
</evidence>
<dbReference type="PROSITE" id="PS51762">
    <property type="entry name" value="GH16_2"/>
    <property type="match status" value="1"/>
</dbReference>
<feature type="signal peptide" evidence="6">
    <location>
        <begin position="1"/>
        <end position="32"/>
    </location>
</feature>
<evidence type="ECO:0000256" key="6">
    <source>
        <dbReference type="RuleBase" id="RU361120"/>
    </source>
</evidence>
<protein>
    <recommendedName>
        <fullName evidence="6">Xyloglucan endotransglucosylase/hydrolase</fullName>
        <ecNumber evidence="6">2.4.1.207</ecNumber>
    </recommendedName>
</protein>
<comment type="function">
    <text evidence="6">Catalyzes xyloglucan endohydrolysis (XEH) and/or endotransglycosylation (XET). Cleaves and religates xyloglucan polymers, an essential constituent of the primary cell wall, and thereby participates in cell wall construction of growing tissues.</text>
</comment>
<dbReference type="GO" id="GO:0071555">
    <property type="term" value="P:cell wall organization"/>
    <property type="evidence" value="ECO:0007669"/>
    <property type="project" value="UniProtKB-KW"/>
</dbReference>
<organism evidence="9 10">
    <name type="scientific">Cuscuta epithymum</name>
    <dbReference type="NCBI Taxonomy" id="186058"/>
    <lineage>
        <taxon>Eukaryota</taxon>
        <taxon>Viridiplantae</taxon>
        <taxon>Streptophyta</taxon>
        <taxon>Embryophyta</taxon>
        <taxon>Tracheophyta</taxon>
        <taxon>Spermatophyta</taxon>
        <taxon>Magnoliopsida</taxon>
        <taxon>eudicotyledons</taxon>
        <taxon>Gunneridae</taxon>
        <taxon>Pentapetalae</taxon>
        <taxon>asterids</taxon>
        <taxon>lamiids</taxon>
        <taxon>Solanales</taxon>
        <taxon>Convolvulaceae</taxon>
        <taxon>Cuscuteae</taxon>
        <taxon>Cuscuta</taxon>
        <taxon>Cuscuta subgen. Cuscuta</taxon>
    </lineage>
</organism>
<keyword evidence="6" id="KW-0961">Cell wall biogenesis/degradation</keyword>
<keyword evidence="4 6" id="KW-0326">Glycosidase</keyword>
<dbReference type="InterPro" id="IPR010713">
    <property type="entry name" value="XET_C"/>
</dbReference>
<dbReference type="SUPFAM" id="SSF49899">
    <property type="entry name" value="Concanavalin A-like lectins/glucanases"/>
    <property type="match status" value="1"/>
</dbReference>
<comment type="similarity">
    <text evidence="6">Belongs to the glycosyl hydrolase 16 family.</text>
</comment>